<dbReference type="AlphaFoldDB" id="A0A6S6PC70"/>
<evidence type="ECO:0000313" key="2">
    <source>
        <dbReference type="Proteomes" id="UP000515734"/>
    </source>
</evidence>
<organism evidence="1 2">
    <name type="scientific">Mycolicibacterium litorale</name>
    <dbReference type="NCBI Taxonomy" id="758802"/>
    <lineage>
        <taxon>Bacteria</taxon>
        <taxon>Bacillati</taxon>
        <taxon>Actinomycetota</taxon>
        <taxon>Actinomycetes</taxon>
        <taxon>Mycobacteriales</taxon>
        <taxon>Mycobacteriaceae</taxon>
        <taxon>Mycolicibacterium</taxon>
    </lineage>
</organism>
<accession>A0A6S6PC70</accession>
<protein>
    <submittedName>
        <fullName evidence="1">Uncharacterized protein</fullName>
    </submittedName>
</protein>
<gene>
    <name evidence="1" type="ORF">NIIDNTM18_49700</name>
</gene>
<proteinExistence type="predicted"/>
<evidence type="ECO:0000313" key="1">
    <source>
        <dbReference type="EMBL" id="BCI55692.1"/>
    </source>
</evidence>
<sequence length="103" mass="11419">MPGVDPAAVETLVDWRNTDISKVIPIVTVMARAYTRGRGFDNGVPNDELSAVITTAAARLAANGRQTSARDRVDDVETEHRSFFNGWTLAEQVVLNRYRVRAM</sequence>
<reference evidence="1 2" key="1">
    <citation type="submission" date="2020-07" db="EMBL/GenBank/DDBJ databases">
        <title>Complete genome sequence of Mycolicibacterium litorale like strain isolated from cardiac implantable electronic device infection.</title>
        <authorList>
            <person name="Fukano H."/>
            <person name="Miyama H."/>
            <person name="Hoshino Y."/>
        </authorList>
    </citation>
    <scope>NUCLEOTIDE SEQUENCE [LARGE SCALE GENOMIC DNA]</scope>
    <source>
        <strain evidence="1 2">NIIDNTM18</strain>
    </source>
</reference>
<dbReference type="RefSeq" id="WP_185293357.1">
    <property type="nucleotide sequence ID" value="NZ_AP023287.1"/>
</dbReference>
<dbReference type="EMBL" id="AP023287">
    <property type="protein sequence ID" value="BCI55692.1"/>
    <property type="molecule type" value="Genomic_DNA"/>
</dbReference>
<name>A0A6S6PC70_9MYCO</name>
<dbReference type="Proteomes" id="UP000515734">
    <property type="component" value="Chromosome"/>
</dbReference>